<accession>A0AAD2CMJ7</accession>
<dbReference type="EMBL" id="CAKOGP040000557">
    <property type="protein sequence ID" value="CAJ1936611.1"/>
    <property type="molecule type" value="Genomic_DNA"/>
</dbReference>
<feature type="compositionally biased region" description="Acidic residues" evidence="5">
    <location>
        <begin position="39"/>
        <end position="48"/>
    </location>
</feature>
<keyword evidence="2" id="KW-0156">Chromatin regulator</keyword>
<dbReference type="InterPro" id="IPR044198">
    <property type="entry name" value="DEK"/>
</dbReference>
<gene>
    <name evidence="7" type="ORF">CYCCA115_LOCUS5277</name>
</gene>
<comment type="subcellular location">
    <subcellularLocation>
        <location evidence="1">Nucleus</location>
    </subcellularLocation>
</comment>
<dbReference type="SUPFAM" id="SSF109715">
    <property type="entry name" value="DEK C-terminal domain"/>
    <property type="match status" value="1"/>
</dbReference>
<dbReference type="GO" id="GO:0042393">
    <property type="term" value="F:histone binding"/>
    <property type="evidence" value="ECO:0007669"/>
    <property type="project" value="TreeGrafter"/>
</dbReference>
<proteinExistence type="predicted"/>
<evidence type="ECO:0000259" key="6">
    <source>
        <dbReference type="PROSITE" id="PS51998"/>
    </source>
</evidence>
<organism evidence="7 8">
    <name type="scientific">Cylindrotheca closterium</name>
    <dbReference type="NCBI Taxonomy" id="2856"/>
    <lineage>
        <taxon>Eukaryota</taxon>
        <taxon>Sar</taxon>
        <taxon>Stramenopiles</taxon>
        <taxon>Ochrophyta</taxon>
        <taxon>Bacillariophyta</taxon>
        <taxon>Bacillariophyceae</taxon>
        <taxon>Bacillariophycidae</taxon>
        <taxon>Bacillariales</taxon>
        <taxon>Bacillariaceae</taxon>
        <taxon>Cylindrotheca</taxon>
    </lineage>
</organism>
<evidence type="ECO:0000256" key="1">
    <source>
        <dbReference type="ARBA" id="ARBA00004123"/>
    </source>
</evidence>
<feature type="domain" description="DEK-C" evidence="6">
    <location>
        <begin position="319"/>
        <end position="373"/>
    </location>
</feature>
<reference evidence="7" key="1">
    <citation type="submission" date="2023-08" db="EMBL/GenBank/DDBJ databases">
        <authorList>
            <person name="Audoor S."/>
            <person name="Bilcke G."/>
        </authorList>
    </citation>
    <scope>NUCLEOTIDE SEQUENCE</scope>
</reference>
<keyword evidence="8" id="KW-1185">Reference proteome</keyword>
<dbReference type="GO" id="GO:0003677">
    <property type="term" value="F:DNA binding"/>
    <property type="evidence" value="ECO:0007669"/>
    <property type="project" value="UniProtKB-KW"/>
</dbReference>
<feature type="compositionally biased region" description="Low complexity" evidence="5">
    <location>
        <begin position="16"/>
        <end position="38"/>
    </location>
</feature>
<dbReference type="Proteomes" id="UP001295423">
    <property type="component" value="Unassembled WGS sequence"/>
</dbReference>
<dbReference type="GO" id="GO:2000779">
    <property type="term" value="P:regulation of double-strand break repair"/>
    <property type="evidence" value="ECO:0007669"/>
    <property type="project" value="TreeGrafter"/>
</dbReference>
<dbReference type="GO" id="GO:0005634">
    <property type="term" value="C:nucleus"/>
    <property type="evidence" value="ECO:0007669"/>
    <property type="project" value="UniProtKB-SubCell"/>
</dbReference>
<feature type="region of interest" description="Disordered" evidence="5">
    <location>
        <begin position="1"/>
        <end position="99"/>
    </location>
</feature>
<keyword evidence="3" id="KW-0238">DNA-binding</keyword>
<dbReference type="Gene3D" id="1.10.10.60">
    <property type="entry name" value="Homeodomain-like"/>
    <property type="match status" value="1"/>
</dbReference>
<evidence type="ECO:0000313" key="8">
    <source>
        <dbReference type="Proteomes" id="UP001295423"/>
    </source>
</evidence>
<protein>
    <recommendedName>
        <fullName evidence="6">DEK-C domain-containing protein</fullName>
    </recommendedName>
</protein>
<dbReference type="InterPro" id="IPR014876">
    <property type="entry name" value="DEK_C"/>
</dbReference>
<keyword evidence="4" id="KW-0539">Nucleus</keyword>
<evidence type="ECO:0000256" key="4">
    <source>
        <dbReference type="ARBA" id="ARBA00023242"/>
    </source>
</evidence>
<dbReference type="PROSITE" id="PS51998">
    <property type="entry name" value="DEK_C"/>
    <property type="match status" value="1"/>
</dbReference>
<evidence type="ECO:0000256" key="2">
    <source>
        <dbReference type="ARBA" id="ARBA00022853"/>
    </source>
</evidence>
<evidence type="ECO:0000256" key="3">
    <source>
        <dbReference type="ARBA" id="ARBA00023125"/>
    </source>
</evidence>
<dbReference type="PANTHER" id="PTHR13468">
    <property type="entry name" value="DEK PROTEIN"/>
    <property type="match status" value="1"/>
</dbReference>
<comment type="caution">
    <text evidence="7">The sequence shown here is derived from an EMBL/GenBank/DDBJ whole genome shotgun (WGS) entry which is preliminary data.</text>
</comment>
<evidence type="ECO:0000256" key="5">
    <source>
        <dbReference type="SAM" id="MobiDB-lite"/>
    </source>
</evidence>
<sequence>MFQALKSLVTGSPEKTTTTTTTTARTTTATATTTTATQEDADDDDDDEMAKKITPKKAPATKKNDDGDSKKRKSTTTTTTTKAMADSRPKRVRRSAVEAENSIYEPTDFTMKEPASEGIKIIKGRGSKLSSFAVVKQSIEASKRTLEEISFAHQFVFGKKGGKLSKKEMKEHLLEFSGFLKPIPAGKKRTDKEVDKEEEALETKMSRRAYALNKSQIVELCHFFALTLETTKDEPKMDKDTCIDRLLDFLGNPHQDWLVDSLKETSTAATKKTTTTTAAAAAASKPSTAATKKKVPAAPSNTTLSDYQKIKKAIGKKKVPSEEVLRSWVRAYVACFNLDKATTKHAIITCSEKFGVDMSKQKQLIKQILAEEL</sequence>
<dbReference type="GO" id="GO:0006325">
    <property type="term" value="P:chromatin organization"/>
    <property type="evidence" value="ECO:0007669"/>
    <property type="project" value="UniProtKB-KW"/>
</dbReference>
<dbReference type="PANTHER" id="PTHR13468:SF1">
    <property type="entry name" value="PROTEIN DEK"/>
    <property type="match status" value="1"/>
</dbReference>
<name>A0AAD2CMJ7_9STRA</name>
<dbReference type="AlphaFoldDB" id="A0AAD2CMJ7"/>
<evidence type="ECO:0000313" key="7">
    <source>
        <dbReference type="EMBL" id="CAJ1936611.1"/>
    </source>
</evidence>